<protein>
    <submittedName>
        <fullName evidence="1">Uncharacterized protein</fullName>
    </submittedName>
</protein>
<sequence length="249" mass="27224">VKGYSVGAALVHYRPGPTVNQAQIRPKTPWQPYKTASTGSTLLVLPCREFSRGSSCWAGSASLGWLCKCRRRRSAHWMLLATFRRAGCILEHKAMQRTYAVLLLALLLITGCGKPEDKFVGKYDGTLEMDQELIELMQAAASPDLPTNIAESLKSATLELELKGDGTYAMISNSINGPSVQTGTWTLNLDGEVLTLSSPVKDQRIKDMVGRMGGDSSDPIPFQISEDGRTLTFRGMQNGMSLGMTYTKK</sequence>
<name>A0A0F9CVL4_9ZZZZ</name>
<dbReference type="AlphaFoldDB" id="A0A0F9CVL4"/>
<gene>
    <name evidence="1" type="ORF">LCGC14_2355010</name>
</gene>
<proteinExistence type="predicted"/>
<organism evidence="1">
    <name type="scientific">marine sediment metagenome</name>
    <dbReference type="NCBI Taxonomy" id="412755"/>
    <lineage>
        <taxon>unclassified sequences</taxon>
        <taxon>metagenomes</taxon>
        <taxon>ecological metagenomes</taxon>
    </lineage>
</organism>
<accession>A0A0F9CVL4</accession>
<dbReference type="EMBL" id="LAZR01034361">
    <property type="protein sequence ID" value="KKL45506.1"/>
    <property type="molecule type" value="Genomic_DNA"/>
</dbReference>
<feature type="non-terminal residue" evidence="1">
    <location>
        <position position="1"/>
    </location>
</feature>
<evidence type="ECO:0000313" key="1">
    <source>
        <dbReference type="EMBL" id="KKL45506.1"/>
    </source>
</evidence>
<comment type="caution">
    <text evidence="1">The sequence shown here is derived from an EMBL/GenBank/DDBJ whole genome shotgun (WGS) entry which is preliminary data.</text>
</comment>
<reference evidence="1" key="1">
    <citation type="journal article" date="2015" name="Nature">
        <title>Complex archaea that bridge the gap between prokaryotes and eukaryotes.</title>
        <authorList>
            <person name="Spang A."/>
            <person name="Saw J.H."/>
            <person name="Jorgensen S.L."/>
            <person name="Zaremba-Niedzwiedzka K."/>
            <person name="Martijn J."/>
            <person name="Lind A.E."/>
            <person name="van Eijk R."/>
            <person name="Schleper C."/>
            <person name="Guy L."/>
            <person name="Ettema T.J."/>
        </authorList>
    </citation>
    <scope>NUCLEOTIDE SEQUENCE</scope>
</reference>